<accession>A0ABQ8K0R0</accession>
<proteinExistence type="predicted"/>
<protein>
    <recommendedName>
        <fullName evidence="3">F-box domain-containing protein</fullName>
    </recommendedName>
</protein>
<evidence type="ECO:0000313" key="2">
    <source>
        <dbReference type="Proteomes" id="UP000814176"/>
    </source>
</evidence>
<organism evidence="1 2">
    <name type="scientific">Rhodofomes roseus</name>
    <dbReference type="NCBI Taxonomy" id="34475"/>
    <lineage>
        <taxon>Eukaryota</taxon>
        <taxon>Fungi</taxon>
        <taxon>Dikarya</taxon>
        <taxon>Basidiomycota</taxon>
        <taxon>Agaricomycotina</taxon>
        <taxon>Agaricomycetes</taxon>
        <taxon>Polyporales</taxon>
        <taxon>Rhodofomes</taxon>
    </lineage>
</organism>
<dbReference type="Gene3D" id="3.80.10.10">
    <property type="entry name" value="Ribonuclease Inhibitor"/>
    <property type="match status" value="1"/>
</dbReference>
<evidence type="ECO:0000313" key="1">
    <source>
        <dbReference type="EMBL" id="KAH9830270.1"/>
    </source>
</evidence>
<reference evidence="1 2" key="1">
    <citation type="journal article" date="2021" name="Environ. Microbiol.">
        <title>Gene family expansions and transcriptome signatures uncover fungal adaptations to wood decay.</title>
        <authorList>
            <person name="Hage H."/>
            <person name="Miyauchi S."/>
            <person name="Viragh M."/>
            <person name="Drula E."/>
            <person name="Min B."/>
            <person name="Chaduli D."/>
            <person name="Navarro D."/>
            <person name="Favel A."/>
            <person name="Norest M."/>
            <person name="Lesage-Meessen L."/>
            <person name="Balint B."/>
            <person name="Merenyi Z."/>
            <person name="de Eugenio L."/>
            <person name="Morin E."/>
            <person name="Martinez A.T."/>
            <person name="Baldrian P."/>
            <person name="Stursova M."/>
            <person name="Martinez M.J."/>
            <person name="Novotny C."/>
            <person name="Magnuson J.K."/>
            <person name="Spatafora J.W."/>
            <person name="Maurice S."/>
            <person name="Pangilinan J."/>
            <person name="Andreopoulos W."/>
            <person name="LaButti K."/>
            <person name="Hundley H."/>
            <person name="Na H."/>
            <person name="Kuo A."/>
            <person name="Barry K."/>
            <person name="Lipzen A."/>
            <person name="Henrissat B."/>
            <person name="Riley R."/>
            <person name="Ahrendt S."/>
            <person name="Nagy L.G."/>
            <person name="Grigoriev I.V."/>
            <person name="Martin F."/>
            <person name="Rosso M.N."/>
        </authorList>
    </citation>
    <scope>NUCLEOTIDE SEQUENCE [LARGE SCALE GENOMIC DNA]</scope>
    <source>
        <strain evidence="1 2">CIRM-BRFM 1785</strain>
    </source>
</reference>
<sequence length="505" mass="58575">METEIDTFRHLNTDVLLQVFEHLRPDRDLRSLSMSCRWIRQESMDVLFRSCLVIVKEPLCAERFLPQSLWPYVCHLSLRDDCPDKCAMSPLRHRRHELRFTEDPLLCGTMDPRFLKTTLQAMPRIRSLYLAFWYREIHGIGWDNLEAILSTPLLRSVTVEQFLFSPRQAPMIESIERIAPLTTFRFKHRVIRGELRDYPIQEATLGLVIGKLRHTLESLLLPSEVTPFRALASNQWPRLRELHLMGEIHSGPDIPIPFVTLFSGMPKLRTLKLQLALPWGIDRQILQLWPKDYEAQFPWQELDDLTMSFPCSEDQIYSRLPRTMQRLSLRCTPYYHFSSWRRHPLLVASAMLEILSKVDTPSLKHLELEYRADAAENDLLLCLTQKFPRLTSLEIHRFLPFGGGGLTFSDIALRVAKLKSLLTLRAYLDPGEPTEFTMLEQTAATLASKLARPDFKLWLLRMNGSSGRWYPFCLAAEQNTDQEARAEIDLSNNKGKGIAASLFEE</sequence>
<name>A0ABQ8K0R0_9APHY</name>
<dbReference type="InterPro" id="IPR032675">
    <property type="entry name" value="LRR_dom_sf"/>
</dbReference>
<dbReference type="RefSeq" id="XP_047773592.1">
    <property type="nucleotide sequence ID" value="XM_047918134.1"/>
</dbReference>
<dbReference type="EMBL" id="JADCUA010000032">
    <property type="protein sequence ID" value="KAH9830270.1"/>
    <property type="molecule type" value="Genomic_DNA"/>
</dbReference>
<dbReference type="Proteomes" id="UP000814176">
    <property type="component" value="Unassembled WGS sequence"/>
</dbReference>
<gene>
    <name evidence="1" type="ORF">C8Q71DRAFT_371990</name>
</gene>
<keyword evidence="2" id="KW-1185">Reference proteome</keyword>
<evidence type="ECO:0008006" key="3">
    <source>
        <dbReference type="Google" id="ProtNLM"/>
    </source>
</evidence>
<dbReference type="GeneID" id="71998866"/>
<comment type="caution">
    <text evidence="1">The sequence shown here is derived from an EMBL/GenBank/DDBJ whole genome shotgun (WGS) entry which is preliminary data.</text>
</comment>